<feature type="non-terminal residue" evidence="2">
    <location>
        <position position="1"/>
    </location>
</feature>
<evidence type="ECO:0000256" key="1">
    <source>
        <dbReference type="SAM" id="MobiDB-lite"/>
    </source>
</evidence>
<dbReference type="AlphaFoldDB" id="A0A0B6ZTH7"/>
<reference evidence="2" key="1">
    <citation type="submission" date="2014-12" db="EMBL/GenBank/DDBJ databases">
        <title>Insight into the proteome of Arion vulgaris.</title>
        <authorList>
            <person name="Aradska J."/>
            <person name="Bulat T."/>
            <person name="Smidak R."/>
            <person name="Sarate P."/>
            <person name="Gangsoo J."/>
            <person name="Sialana F."/>
            <person name="Bilban M."/>
            <person name="Lubec G."/>
        </authorList>
    </citation>
    <scope>NUCLEOTIDE SEQUENCE</scope>
    <source>
        <tissue evidence="2">Skin</tissue>
    </source>
</reference>
<feature type="region of interest" description="Disordered" evidence="1">
    <location>
        <begin position="102"/>
        <end position="146"/>
    </location>
</feature>
<proteinExistence type="predicted"/>
<dbReference type="InterPro" id="IPR011990">
    <property type="entry name" value="TPR-like_helical_dom_sf"/>
</dbReference>
<sequence>NDDSSLQAMAYAELVTLRKYRSHKSYNAIFRNFRLLELCNKALEKGSDLPFVLTQCGNAMKFIDIDKSIALLEKSVAIKENSKAYHYLGKSFIRKVVMNMHSRNHPRQRPEKQSPIFETNSKSNHGNRDGRQESMSHDYEEHRQRKEAISSYVRKHKNDLSLDKDDELVKKAIESFKKAIQLAKENFPAILDLGILLKDTGQIQEALIQFNTITNSHLGSNSKISLISAYEQAGLCYLELAEP</sequence>
<name>A0A0B6ZTH7_9EUPU</name>
<feature type="compositionally biased region" description="Basic and acidic residues" evidence="1">
    <location>
        <begin position="126"/>
        <end position="146"/>
    </location>
</feature>
<dbReference type="EMBL" id="HACG01024175">
    <property type="protein sequence ID" value="CEK71040.1"/>
    <property type="molecule type" value="Transcribed_RNA"/>
</dbReference>
<accession>A0A0B6ZTH7</accession>
<dbReference type="Gene3D" id="1.25.40.10">
    <property type="entry name" value="Tetratricopeptide repeat domain"/>
    <property type="match status" value="1"/>
</dbReference>
<organism evidence="2">
    <name type="scientific">Arion vulgaris</name>
    <dbReference type="NCBI Taxonomy" id="1028688"/>
    <lineage>
        <taxon>Eukaryota</taxon>
        <taxon>Metazoa</taxon>
        <taxon>Spiralia</taxon>
        <taxon>Lophotrochozoa</taxon>
        <taxon>Mollusca</taxon>
        <taxon>Gastropoda</taxon>
        <taxon>Heterobranchia</taxon>
        <taxon>Euthyneura</taxon>
        <taxon>Panpulmonata</taxon>
        <taxon>Eupulmonata</taxon>
        <taxon>Stylommatophora</taxon>
        <taxon>Helicina</taxon>
        <taxon>Arionoidea</taxon>
        <taxon>Arionidae</taxon>
        <taxon>Arion</taxon>
    </lineage>
</organism>
<feature type="non-terminal residue" evidence="2">
    <location>
        <position position="243"/>
    </location>
</feature>
<gene>
    <name evidence="2" type="primary">ORF76683</name>
</gene>
<evidence type="ECO:0000313" key="2">
    <source>
        <dbReference type="EMBL" id="CEK71040.1"/>
    </source>
</evidence>
<dbReference type="SUPFAM" id="SSF48452">
    <property type="entry name" value="TPR-like"/>
    <property type="match status" value="1"/>
</dbReference>
<protein>
    <submittedName>
        <fullName evidence="2">Uncharacterized protein</fullName>
    </submittedName>
</protein>